<reference evidence="2" key="2">
    <citation type="submission" date="2013-03" db="EMBL/GenBank/DDBJ databases">
        <title>The Genome Sequence of Oribacterium sp. ACB1.</title>
        <authorList>
            <consortium name="The Broad Institute Genomics Platform"/>
            <consortium name="The Broad Institute Genome Sequencing Center for Infectious Disease"/>
            <person name="Earl A."/>
            <person name="Ward D."/>
            <person name="Feldgarden M."/>
            <person name="Gevers D."/>
            <person name="Sizova M."/>
            <person name="Hazen A."/>
            <person name="Epstein S."/>
            <person name="Walker B."/>
            <person name="Young S."/>
            <person name="Zeng Q."/>
            <person name="Gargeya S."/>
            <person name="Fitzgerald M."/>
            <person name="Haas B."/>
            <person name="Abouelleil A."/>
            <person name="Allen A.W."/>
            <person name="Alvarado L."/>
            <person name="Arachchi H.M."/>
            <person name="Berlin A.M."/>
            <person name="Chapman S.B."/>
            <person name="Gainer-Dewar J."/>
            <person name="Goldberg J."/>
            <person name="Griggs A."/>
            <person name="Gujja S."/>
            <person name="Hansen M."/>
            <person name="Howarth C."/>
            <person name="Imamovic A."/>
            <person name="Ireland A."/>
            <person name="Larimer J."/>
            <person name="McCowan C."/>
            <person name="Murphy C."/>
            <person name="Pearson M."/>
            <person name="Poon T.W."/>
            <person name="Priest M."/>
            <person name="Roberts A."/>
            <person name="Saif S."/>
            <person name="Shea T."/>
            <person name="Sisk P."/>
            <person name="Sykes S."/>
            <person name="Wortman J."/>
            <person name="Nusbaum C."/>
            <person name="Birren B."/>
        </authorList>
    </citation>
    <scope>NUCLEOTIDE SEQUENCE [LARGE SCALE GENOMIC DNA]</scope>
    <source>
        <strain evidence="2">ACB1</strain>
    </source>
</reference>
<dbReference type="InterPro" id="IPR010359">
    <property type="entry name" value="IrrE_HExxH"/>
</dbReference>
<dbReference type="RefSeq" id="WP_009535369.1">
    <property type="nucleotide sequence ID" value="NZ_KE148312.1"/>
</dbReference>
<name>G9WQ90_9FIRM</name>
<organism evidence="2 3">
    <name type="scientific">Oribacterium parvum ACB1</name>
    <dbReference type="NCBI Taxonomy" id="796943"/>
    <lineage>
        <taxon>Bacteria</taxon>
        <taxon>Bacillati</taxon>
        <taxon>Bacillota</taxon>
        <taxon>Clostridia</taxon>
        <taxon>Lachnospirales</taxon>
        <taxon>Lachnospiraceae</taxon>
        <taxon>Oribacterium</taxon>
    </lineage>
</organism>
<proteinExistence type="predicted"/>
<evidence type="ECO:0000259" key="1">
    <source>
        <dbReference type="Pfam" id="PF06114"/>
    </source>
</evidence>
<dbReference type="Pfam" id="PF06114">
    <property type="entry name" value="Peptidase_M78"/>
    <property type="match status" value="1"/>
</dbReference>
<feature type="domain" description="IrrE N-terminal-like" evidence="1">
    <location>
        <begin position="73"/>
        <end position="173"/>
    </location>
</feature>
<dbReference type="STRING" id="796943.HMPREF9625_01523"/>
<reference evidence="2" key="1">
    <citation type="submission" date="2011-08" db="EMBL/GenBank/DDBJ databases">
        <authorList>
            <consortium name="The Broad Institute Genome Sequencing Platform"/>
            <person name="Earl A."/>
            <person name="Ward D."/>
            <person name="Feldgarden M."/>
            <person name="Gevers D."/>
            <person name="Sizova M."/>
            <person name="Hazen A."/>
            <person name="Epstein S."/>
            <person name="Young S.K."/>
            <person name="Zeng Q."/>
            <person name="Gargeya S."/>
            <person name="Fitzgerald M."/>
            <person name="Haas B."/>
            <person name="Abouelleil A."/>
            <person name="Alvarado L."/>
            <person name="Arachchi H.M."/>
            <person name="Berlin A."/>
            <person name="Brown A."/>
            <person name="Chapman S.B."/>
            <person name="Chen Z."/>
            <person name="Dunbar C."/>
            <person name="Freedman E."/>
            <person name="Gearin G."/>
            <person name="Gellesch M."/>
            <person name="Goldberg J."/>
            <person name="Griggs A."/>
            <person name="Gujja S."/>
            <person name="Heiman D."/>
            <person name="Howarth C."/>
            <person name="Larson L."/>
            <person name="Lui A."/>
            <person name="MacDonald P.J.P."/>
            <person name="Montmayeur A."/>
            <person name="Murphy C."/>
            <person name="Neiman D."/>
            <person name="Pearson M."/>
            <person name="Priest M."/>
            <person name="Roberts A."/>
            <person name="Saif S."/>
            <person name="Shea T."/>
            <person name="Shenoy N."/>
            <person name="Sisk P."/>
            <person name="Stolte C."/>
            <person name="Sykes S."/>
            <person name="Wortman J."/>
            <person name="Nusbaum C."/>
            <person name="Birren B."/>
        </authorList>
    </citation>
    <scope>NUCLEOTIDE SEQUENCE</scope>
    <source>
        <strain evidence="2">ACB1</strain>
    </source>
</reference>
<dbReference type="PATRIC" id="fig|796943.3.peg.1988"/>
<gene>
    <name evidence="2" type="ORF">HMPREF9625_01523</name>
</gene>
<sequence>MSEIITAENIDTVVQRNKGIVDEVSAQALKLQKNPSIKNPSIMRVPSMSQLALLILQGFGLVQMPIEDKYWSGAIYVKEGKIVPVINTALPRVNQYFAAWHEIYHLLFDKVSFDHIIENDNMMEERKAEYFAACMLLQDVDKYFANLTTMDTVSKVMYCMSAFEAPYKAVLISLYEDAVQRKNENLKSQIKEILDLKIDDMPNRFRRLGLDDSLVMPSYVVNTSYLHEQIKKCEEANPELKYHEDNESFLENIMKEIRVVTRPDR</sequence>
<evidence type="ECO:0000313" key="2">
    <source>
        <dbReference type="EMBL" id="EHL09550.1"/>
    </source>
</evidence>
<keyword evidence="3" id="KW-1185">Reference proteome</keyword>
<comment type="caution">
    <text evidence="2">The sequence shown here is derived from an EMBL/GenBank/DDBJ whole genome shotgun (WGS) entry which is preliminary data.</text>
</comment>
<dbReference type="HOGENOM" id="CLU_1052535_0_0_9"/>
<protein>
    <recommendedName>
        <fullName evidence="1">IrrE N-terminal-like domain-containing protein</fullName>
    </recommendedName>
</protein>
<dbReference type="Gene3D" id="1.10.10.2910">
    <property type="match status" value="1"/>
</dbReference>
<dbReference type="AlphaFoldDB" id="G9WQ90"/>
<dbReference type="EMBL" id="AFZC02000002">
    <property type="protein sequence ID" value="EHL09550.1"/>
    <property type="molecule type" value="Genomic_DNA"/>
</dbReference>
<dbReference type="Proteomes" id="UP000018461">
    <property type="component" value="Unassembled WGS sequence"/>
</dbReference>
<accession>G9WQ90</accession>
<evidence type="ECO:0000313" key="3">
    <source>
        <dbReference type="Proteomes" id="UP000018461"/>
    </source>
</evidence>